<organism evidence="1 2">
    <name type="scientific">Ectocarpus siliculosus</name>
    <name type="common">Brown alga</name>
    <name type="synonym">Conferva siliculosa</name>
    <dbReference type="NCBI Taxonomy" id="2880"/>
    <lineage>
        <taxon>Eukaryota</taxon>
        <taxon>Sar</taxon>
        <taxon>Stramenopiles</taxon>
        <taxon>Ochrophyta</taxon>
        <taxon>PX clade</taxon>
        <taxon>Phaeophyceae</taxon>
        <taxon>Ectocarpales</taxon>
        <taxon>Ectocarpaceae</taxon>
        <taxon>Ectocarpus</taxon>
    </lineage>
</organism>
<name>D8LH37_ECTSI</name>
<proteinExistence type="predicted"/>
<dbReference type="EMBL" id="FN649741">
    <property type="protein sequence ID" value="CBN75890.1"/>
    <property type="molecule type" value="Genomic_DNA"/>
</dbReference>
<dbReference type="OrthoDB" id="10370539at2759"/>
<accession>D8LH37</accession>
<sequence>MSQTPSLLYPAGTERLKDIVSNYSSLTGSDKWTLQSIMLLVFRPVLVMKKNMKRQDVNDLREMWGTDGKVLEVLQQLVQVASHLSYAVRAPSHNDRELSQLDLLARDVVGFYSKVMGRTGSRPTIHSILHTTEAIRAHGEDGAKVGVL</sequence>
<evidence type="ECO:0000313" key="2">
    <source>
        <dbReference type="Proteomes" id="UP000002630"/>
    </source>
</evidence>
<gene>
    <name evidence="1" type="ORF">Esi_0186_0058</name>
</gene>
<reference evidence="1 2" key="1">
    <citation type="journal article" date="2010" name="Nature">
        <title>The Ectocarpus genome and the independent evolution of multicellularity in brown algae.</title>
        <authorList>
            <person name="Cock J.M."/>
            <person name="Sterck L."/>
            <person name="Rouze P."/>
            <person name="Scornet D."/>
            <person name="Allen A.E."/>
            <person name="Amoutzias G."/>
            <person name="Anthouard V."/>
            <person name="Artiguenave F."/>
            <person name="Aury J.M."/>
            <person name="Badger J.H."/>
            <person name="Beszteri B."/>
            <person name="Billiau K."/>
            <person name="Bonnet E."/>
            <person name="Bothwell J.H."/>
            <person name="Bowler C."/>
            <person name="Boyen C."/>
            <person name="Brownlee C."/>
            <person name="Carrano C.J."/>
            <person name="Charrier B."/>
            <person name="Cho G.Y."/>
            <person name="Coelho S.M."/>
            <person name="Collen J."/>
            <person name="Corre E."/>
            <person name="Da Silva C."/>
            <person name="Delage L."/>
            <person name="Delaroque N."/>
            <person name="Dittami S.M."/>
            <person name="Doulbeau S."/>
            <person name="Elias M."/>
            <person name="Farnham G."/>
            <person name="Gachon C.M."/>
            <person name="Gschloessl B."/>
            <person name="Heesch S."/>
            <person name="Jabbari K."/>
            <person name="Jubin C."/>
            <person name="Kawai H."/>
            <person name="Kimura K."/>
            <person name="Kloareg B."/>
            <person name="Kupper F.C."/>
            <person name="Lang D."/>
            <person name="Le Bail A."/>
            <person name="Leblanc C."/>
            <person name="Lerouge P."/>
            <person name="Lohr M."/>
            <person name="Lopez P.J."/>
            <person name="Martens C."/>
            <person name="Maumus F."/>
            <person name="Michel G."/>
            <person name="Miranda-Saavedra D."/>
            <person name="Morales J."/>
            <person name="Moreau H."/>
            <person name="Motomura T."/>
            <person name="Nagasato C."/>
            <person name="Napoli C.A."/>
            <person name="Nelson D.R."/>
            <person name="Nyvall-Collen P."/>
            <person name="Peters A.F."/>
            <person name="Pommier C."/>
            <person name="Potin P."/>
            <person name="Poulain J."/>
            <person name="Quesneville H."/>
            <person name="Read B."/>
            <person name="Rensing S.A."/>
            <person name="Ritter A."/>
            <person name="Rousvoal S."/>
            <person name="Samanta M."/>
            <person name="Samson G."/>
            <person name="Schroeder D.C."/>
            <person name="Segurens B."/>
            <person name="Strittmatter M."/>
            <person name="Tonon T."/>
            <person name="Tregear J.W."/>
            <person name="Valentin K."/>
            <person name="von Dassow P."/>
            <person name="Yamagishi T."/>
            <person name="Van de Peer Y."/>
            <person name="Wincker P."/>
        </authorList>
    </citation>
    <scope>NUCLEOTIDE SEQUENCE [LARGE SCALE GENOMIC DNA]</scope>
    <source>
        <strain evidence="2">Ec32 / CCAP1310/4</strain>
    </source>
</reference>
<evidence type="ECO:0000313" key="1">
    <source>
        <dbReference type="EMBL" id="CBN75890.1"/>
    </source>
</evidence>
<dbReference type="EMBL" id="FN648333">
    <property type="protein sequence ID" value="CBN75890.1"/>
    <property type="molecule type" value="Genomic_DNA"/>
</dbReference>
<dbReference type="Proteomes" id="UP000002630">
    <property type="component" value="Linkage Group LG16"/>
</dbReference>
<protein>
    <submittedName>
        <fullName evidence="1">Uncharacterized protein</fullName>
    </submittedName>
</protein>
<keyword evidence="2" id="KW-1185">Reference proteome</keyword>
<dbReference type="AlphaFoldDB" id="D8LH37"/>
<dbReference type="InParanoid" id="D8LH37"/>